<dbReference type="AlphaFoldDB" id="T1KQS9"/>
<keyword evidence="2" id="KW-1185">Reference proteome</keyword>
<dbReference type="HOGENOM" id="CLU_3280139_0_0_1"/>
<sequence>MIRLINGNKINSLHGSRQYILQGRDYYLIKELSRKCKNVSK</sequence>
<evidence type="ECO:0000313" key="1">
    <source>
        <dbReference type="EnsemblMetazoa" id="tetur18g01020.1"/>
    </source>
</evidence>
<dbReference type="EnsemblMetazoa" id="tetur18g01020.1">
    <property type="protein sequence ID" value="tetur18g01020.1"/>
    <property type="gene ID" value="tetur18g01020"/>
</dbReference>
<reference evidence="2" key="1">
    <citation type="submission" date="2011-08" db="EMBL/GenBank/DDBJ databases">
        <authorList>
            <person name="Rombauts S."/>
        </authorList>
    </citation>
    <scope>NUCLEOTIDE SEQUENCE</scope>
    <source>
        <strain evidence="2">London</strain>
    </source>
</reference>
<reference evidence="1" key="2">
    <citation type="submission" date="2015-06" db="UniProtKB">
        <authorList>
            <consortium name="EnsemblMetazoa"/>
        </authorList>
    </citation>
    <scope>IDENTIFICATION</scope>
</reference>
<proteinExistence type="predicted"/>
<name>T1KQS9_TETUR</name>
<dbReference type="EMBL" id="CAEY01000380">
    <property type="status" value="NOT_ANNOTATED_CDS"/>
    <property type="molecule type" value="Genomic_DNA"/>
</dbReference>
<dbReference type="Proteomes" id="UP000015104">
    <property type="component" value="Unassembled WGS sequence"/>
</dbReference>
<organism evidence="1 2">
    <name type="scientific">Tetranychus urticae</name>
    <name type="common">Two-spotted spider mite</name>
    <dbReference type="NCBI Taxonomy" id="32264"/>
    <lineage>
        <taxon>Eukaryota</taxon>
        <taxon>Metazoa</taxon>
        <taxon>Ecdysozoa</taxon>
        <taxon>Arthropoda</taxon>
        <taxon>Chelicerata</taxon>
        <taxon>Arachnida</taxon>
        <taxon>Acari</taxon>
        <taxon>Acariformes</taxon>
        <taxon>Trombidiformes</taxon>
        <taxon>Prostigmata</taxon>
        <taxon>Eleutherengona</taxon>
        <taxon>Raphignathae</taxon>
        <taxon>Tetranychoidea</taxon>
        <taxon>Tetranychidae</taxon>
        <taxon>Tetranychus</taxon>
    </lineage>
</organism>
<evidence type="ECO:0000313" key="2">
    <source>
        <dbReference type="Proteomes" id="UP000015104"/>
    </source>
</evidence>
<accession>T1KQS9</accession>
<protein>
    <submittedName>
        <fullName evidence="1">Uncharacterized protein</fullName>
    </submittedName>
</protein>